<feature type="transmembrane region" description="Helical" evidence="7">
    <location>
        <begin position="221"/>
        <end position="243"/>
    </location>
</feature>
<dbReference type="STRING" id="706434.HMPREF9429_01411"/>
<evidence type="ECO:0000256" key="2">
    <source>
        <dbReference type="ARBA" id="ARBA00022448"/>
    </source>
</evidence>
<evidence type="ECO:0000256" key="4">
    <source>
        <dbReference type="ARBA" id="ARBA00022692"/>
    </source>
</evidence>
<dbReference type="EMBL" id="AECS01000038">
    <property type="protein sequence ID" value="EFQ03737.1"/>
    <property type="molecule type" value="Genomic_DNA"/>
</dbReference>
<feature type="transmembrane region" description="Helical" evidence="7">
    <location>
        <begin position="458"/>
        <end position="479"/>
    </location>
</feature>
<keyword evidence="4 7" id="KW-0812">Transmembrane</keyword>
<evidence type="ECO:0000256" key="1">
    <source>
        <dbReference type="ARBA" id="ARBA00004651"/>
    </source>
</evidence>
<feature type="transmembrane region" description="Helical" evidence="7">
    <location>
        <begin position="177"/>
        <end position="201"/>
    </location>
</feature>
<feature type="transmembrane region" description="Helical" evidence="7">
    <location>
        <begin position="149"/>
        <end position="165"/>
    </location>
</feature>
<comment type="subcellular location">
    <subcellularLocation>
        <location evidence="1">Cell membrane</location>
        <topology evidence="1">Multi-pass membrane protein</topology>
    </subcellularLocation>
</comment>
<evidence type="ECO:0000256" key="3">
    <source>
        <dbReference type="ARBA" id="ARBA00022475"/>
    </source>
</evidence>
<dbReference type="GO" id="GO:0005886">
    <property type="term" value="C:plasma membrane"/>
    <property type="evidence" value="ECO:0007669"/>
    <property type="project" value="UniProtKB-SubCell"/>
</dbReference>
<keyword evidence="9" id="KW-1185">Reference proteome</keyword>
<dbReference type="PANTHER" id="PTHR42770:SF15">
    <property type="entry name" value="GLUTAMATE_GAMMA-AMINOBUTYRATE ANTIPORTER-RELATED"/>
    <property type="match status" value="1"/>
</dbReference>
<keyword evidence="6 7" id="KW-0472">Membrane</keyword>
<dbReference type="PIRSF" id="PIRSF006060">
    <property type="entry name" value="AA_transporter"/>
    <property type="match status" value="1"/>
</dbReference>
<feature type="transmembrane region" description="Helical" evidence="7">
    <location>
        <begin position="119"/>
        <end position="137"/>
    </location>
</feature>
<feature type="transmembrane region" description="Helical" evidence="7">
    <location>
        <begin position="255"/>
        <end position="278"/>
    </location>
</feature>
<dbReference type="eggNOG" id="COG0531">
    <property type="taxonomic scope" value="Bacteria"/>
</dbReference>
<feature type="transmembrane region" description="Helical" evidence="7">
    <location>
        <begin position="61"/>
        <end position="82"/>
    </location>
</feature>
<feature type="transmembrane region" description="Helical" evidence="7">
    <location>
        <begin position="358"/>
        <end position="376"/>
    </location>
</feature>
<reference evidence="8 9" key="1">
    <citation type="submission" date="2010-08" db="EMBL/GenBank/DDBJ databases">
        <authorList>
            <person name="Weinstock G."/>
            <person name="Sodergren E."/>
            <person name="Clifton S."/>
            <person name="Fulton L."/>
            <person name="Fulton B."/>
            <person name="Courtney L."/>
            <person name="Fronick C."/>
            <person name="Harrison M."/>
            <person name="Strong C."/>
            <person name="Farmer C."/>
            <person name="Delahaunty K."/>
            <person name="Markovic C."/>
            <person name="Hall O."/>
            <person name="Minx P."/>
            <person name="Tomlinson C."/>
            <person name="Mitreva M."/>
            <person name="Hou S."/>
            <person name="Chen J."/>
            <person name="Wollam A."/>
            <person name="Pepin K.H."/>
            <person name="Johnson M."/>
            <person name="Bhonagiri V."/>
            <person name="Zhang X."/>
            <person name="Suruliraj S."/>
            <person name="Warren W."/>
            <person name="Chinwalla A."/>
            <person name="Mardis E.R."/>
            <person name="Wilson R.K."/>
        </authorList>
    </citation>
    <scope>NUCLEOTIDE SEQUENCE [LARGE SCALE GENOMIC DNA]</scope>
    <source>
        <strain evidence="8 9">F0359</strain>
    </source>
</reference>
<proteinExistence type="predicted"/>
<dbReference type="InterPro" id="IPR002293">
    <property type="entry name" value="AA/rel_permease1"/>
</dbReference>
<dbReference type="Gene3D" id="1.20.1740.10">
    <property type="entry name" value="Amino acid/polyamine transporter I"/>
    <property type="match status" value="1"/>
</dbReference>
<evidence type="ECO:0000313" key="9">
    <source>
        <dbReference type="Proteomes" id="UP000003195"/>
    </source>
</evidence>
<dbReference type="PANTHER" id="PTHR42770">
    <property type="entry name" value="AMINO ACID TRANSPORTER-RELATED"/>
    <property type="match status" value="1"/>
</dbReference>
<name>E2ZD71_9FIRM</name>
<keyword evidence="2" id="KW-0813">Transport</keyword>
<dbReference type="Proteomes" id="UP000003195">
    <property type="component" value="Unassembled WGS sequence"/>
</dbReference>
<feature type="transmembrane region" description="Helical" evidence="7">
    <location>
        <begin position="298"/>
        <end position="326"/>
    </location>
</feature>
<gene>
    <name evidence="8" type="ORF">HMPREF9429_01411</name>
</gene>
<sequence>MIHELIFECINREGLTFTKEGLHMASKKIGLWDLVFMNISALFGIRWIAKSTASSFGLGLGAIPSWVVFAFIFFVPCALICAELASTYPRDGGLFEWVKEAYGEKFGFMVSWLNWTSKIFWYTSFLTFLTINVSFAINMPELAENKTFVLILSIVGFWALSLASTRGMSFGKIFTNLGALGSTVPAILLILMAFGAALFVGRPSASVYTVETMTPVMNWDSLSAISSIMFAFAGSELTANFVTEMENPKRDFPRAIFIAAAVVAGIYMLGSIAITMILPSDQITASQGILVSLATISAYFGMGTWFIQVVALGITFSMLGAIILYIASPIKMLFGSVKAGIFPESLTRTNSHNIPERAVYLQAVLVTVIILALQFIPSVDAIYNVLVTMTALTALFPYVLLFMSYIRLRKTRPNEDRPFEMSNNNGTAVTVASMVLGVTILGIICSAAPVMPTFEDNLIYEAEMIFGAVVVIGVGLGLWNRFVKRTGFKE</sequence>
<evidence type="ECO:0000256" key="6">
    <source>
        <dbReference type="ARBA" id="ARBA00023136"/>
    </source>
</evidence>
<organism evidence="8 9">
    <name type="scientific">Megasphaera micronuciformis F0359</name>
    <dbReference type="NCBI Taxonomy" id="706434"/>
    <lineage>
        <taxon>Bacteria</taxon>
        <taxon>Bacillati</taxon>
        <taxon>Bacillota</taxon>
        <taxon>Negativicutes</taxon>
        <taxon>Veillonellales</taxon>
        <taxon>Veillonellaceae</taxon>
        <taxon>Megasphaera</taxon>
    </lineage>
</organism>
<keyword evidence="5 7" id="KW-1133">Transmembrane helix</keyword>
<feature type="transmembrane region" description="Helical" evidence="7">
    <location>
        <begin position="29"/>
        <end position="49"/>
    </location>
</feature>
<dbReference type="HOGENOM" id="CLU_020854_4_2_9"/>
<feature type="transmembrane region" description="Helical" evidence="7">
    <location>
        <begin position="427"/>
        <end position="452"/>
    </location>
</feature>
<protein>
    <submittedName>
        <fullName evidence="8">Amino acid permease</fullName>
    </submittedName>
</protein>
<accession>E2ZD71</accession>
<feature type="transmembrane region" description="Helical" evidence="7">
    <location>
        <begin position="382"/>
        <end position="406"/>
    </location>
</feature>
<keyword evidence="3" id="KW-1003">Cell membrane</keyword>
<dbReference type="InterPro" id="IPR050367">
    <property type="entry name" value="APC_superfamily"/>
</dbReference>
<evidence type="ECO:0000313" key="8">
    <source>
        <dbReference type="EMBL" id="EFQ03737.1"/>
    </source>
</evidence>
<evidence type="ECO:0000256" key="7">
    <source>
        <dbReference type="SAM" id="Phobius"/>
    </source>
</evidence>
<evidence type="ECO:0000256" key="5">
    <source>
        <dbReference type="ARBA" id="ARBA00022989"/>
    </source>
</evidence>
<comment type="caution">
    <text evidence="8">The sequence shown here is derived from an EMBL/GenBank/DDBJ whole genome shotgun (WGS) entry which is preliminary data.</text>
</comment>
<dbReference type="Pfam" id="PF13520">
    <property type="entry name" value="AA_permease_2"/>
    <property type="match status" value="1"/>
</dbReference>
<dbReference type="AlphaFoldDB" id="E2ZD71"/>
<dbReference type="GO" id="GO:0022857">
    <property type="term" value="F:transmembrane transporter activity"/>
    <property type="evidence" value="ECO:0007669"/>
    <property type="project" value="InterPro"/>
</dbReference>